<gene>
    <name evidence="1" type="ORF">JEQ47_01515</name>
</gene>
<reference evidence="1" key="1">
    <citation type="submission" date="2020-12" db="EMBL/GenBank/DDBJ databases">
        <title>Devosia sp. MSA67 isolated from Mo River.</title>
        <authorList>
            <person name="Ma F."/>
            <person name="Zi Z."/>
        </authorList>
    </citation>
    <scope>NUCLEOTIDE SEQUENCE</scope>
    <source>
        <strain evidence="1">MSA67</strain>
    </source>
</reference>
<dbReference type="RefSeq" id="WP_198874625.1">
    <property type="nucleotide sequence ID" value="NZ_JAEKMH010000001.1"/>
</dbReference>
<protein>
    <submittedName>
        <fullName evidence="1">Uncharacterized protein</fullName>
    </submittedName>
</protein>
<evidence type="ECO:0000313" key="2">
    <source>
        <dbReference type="Proteomes" id="UP000602124"/>
    </source>
</evidence>
<accession>A0A934IUU7</accession>
<dbReference type="EMBL" id="JAEKMH010000001">
    <property type="protein sequence ID" value="MBJ3783385.1"/>
    <property type="molecule type" value="Genomic_DNA"/>
</dbReference>
<evidence type="ECO:0000313" key="1">
    <source>
        <dbReference type="EMBL" id="MBJ3783385.1"/>
    </source>
</evidence>
<comment type="caution">
    <text evidence="1">The sequence shown here is derived from an EMBL/GenBank/DDBJ whole genome shotgun (WGS) entry which is preliminary data.</text>
</comment>
<dbReference type="AlphaFoldDB" id="A0A934IUU7"/>
<name>A0A934IUU7_9HYPH</name>
<keyword evidence="2" id="KW-1185">Reference proteome</keyword>
<dbReference type="Proteomes" id="UP000602124">
    <property type="component" value="Unassembled WGS sequence"/>
</dbReference>
<organism evidence="1 2">
    <name type="scientific">Devosia sediminis</name>
    <dbReference type="NCBI Taxonomy" id="2798801"/>
    <lineage>
        <taxon>Bacteria</taxon>
        <taxon>Pseudomonadati</taxon>
        <taxon>Pseudomonadota</taxon>
        <taxon>Alphaproteobacteria</taxon>
        <taxon>Hyphomicrobiales</taxon>
        <taxon>Devosiaceae</taxon>
        <taxon>Devosia</taxon>
    </lineage>
</organism>
<proteinExistence type="predicted"/>
<sequence>MKRGVIEMVQASLKVPRGFAGYWKIIRELDAVGAWTLTMVEGKSNVGRESIRDFVRRLVKGNFAAAVGTLPNASGNGSPSTAYRLVKRPLLWPRLDRNGKELPEPQYETLWRAMKMLGTFDAAELSRLTETVTQQRAYIYLQALLGAGVIAQINPGKTRPASRFRLVNNVGSLAPMVTKAQIVFDPNSGTVLGEPQMVEVSQ</sequence>